<sequence length="360" mass="40074">MKVQCPNCSYTRDMPDDRIPDGVLTARCPQCGQTFRFSKQNVARDPEKPQSAVRLPADGRRSAENRPADPELPSGAIVREQAKDPFARPAERPSDQTAGPRDDRSRMSGAGQAEAREAREDRQTAAGSHAFSGHEEEDVEDVPQDRQSARQDAEEATSFNPWECAGTLQEYMAAFYQTCLRVMFAPQRFFAGIEPRPVLLALVFFLTVCALQTVIEHVWGLVFFSYIMPLSTTTDPQLRELGEMLSSKGNFLTWLLLRCAMLCLQLYIFAGILYLCWRLLAPGRVEFSVILQVLCYAQAPMILSLIPGVGTLVGMIWGVVCSIVGCRAALRLSWSQTLLGVTPLLLLILFSYMHVLSFLG</sequence>
<dbReference type="Proteomes" id="UP000886752">
    <property type="component" value="Unassembled WGS sequence"/>
</dbReference>
<feature type="compositionally biased region" description="Basic and acidic residues" evidence="5">
    <location>
        <begin position="57"/>
        <end position="69"/>
    </location>
</feature>
<dbReference type="GO" id="GO:0016020">
    <property type="term" value="C:membrane"/>
    <property type="evidence" value="ECO:0007669"/>
    <property type="project" value="UniProtKB-SubCell"/>
</dbReference>
<keyword evidence="3 6" id="KW-1133">Transmembrane helix</keyword>
<name>A0A9D1TNV9_9BACT</name>
<dbReference type="EMBL" id="DXHV01000030">
    <property type="protein sequence ID" value="HIW00033.1"/>
    <property type="molecule type" value="Genomic_DNA"/>
</dbReference>
<feature type="transmembrane region" description="Helical" evidence="6">
    <location>
        <begin position="337"/>
        <end position="359"/>
    </location>
</feature>
<feature type="region of interest" description="Disordered" evidence="5">
    <location>
        <begin position="39"/>
        <end position="157"/>
    </location>
</feature>
<dbReference type="InterPro" id="IPR011723">
    <property type="entry name" value="Znf/thioredoxin_put"/>
</dbReference>
<reference evidence="9" key="2">
    <citation type="submission" date="2021-04" db="EMBL/GenBank/DDBJ databases">
        <authorList>
            <person name="Gilroy R."/>
        </authorList>
    </citation>
    <scope>NUCLEOTIDE SEQUENCE</scope>
    <source>
        <strain evidence="9">ChiHecec2B26-446</strain>
    </source>
</reference>
<evidence type="ECO:0000256" key="5">
    <source>
        <dbReference type="SAM" id="MobiDB-lite"/>
    </source>
</evidence>
<feature type="transmembrane region" description="Helical" evidence="6">
    <location>
        <begin position="198"/>
        <end position="231"/>
    </location>
</feature>
<protein>
    <submittedName>
        <fullName evidence="9">Zinc-ribbon domain-containing protein</fullName>
    </submittedName>
</protein>
<accession>A0A9D1TNV9</accession>
<dbReference type="AlphaFoldDB" id="A0A9D1TNV9"/>
<feature type="domain" description="Zinc finger/thioredoxin putative" evidence="8">
    <location>
        <begin position="1"/>
        <end position="36"/>
    </location>
</feature>
<evidence type="ECO:0000256" key="2">
    <source>
        <dbReference type="ARBA" id="ARBA00022692"/>
    </source>
</evidence>
<evidence type="ECO:0000256" key="6">
    <source>
        <dbReference type="SAM" id="Phobius"/>
    </source>
</evidence>
<dbReference type="Pfam" id="PF13717">
    <property type="entry name" value="Zn_ribbon_4"/>
    <property type="match status" value="1"/>
</dbReference>
<proteinExistence type="predicted"/>
<feature type="transmembrane region" description="Helical" evidence="6">
    <location>
        <begin position="251"/>
        <end position="275"/>
    </location>
</feature>
<evidence type="ECO:0000313" key="9">
    <source>
        <dbReference type="EMBL" id="HIW00033.1"/>
    </source>
</evidence>
<keyword evidence="2 6" id="KW-0812">Transmembrane</keyword>
<evidence type="ECO:0000256" key="3">
    <source>
        <dbReference type="ARBA" id="ARBA00022989"/>
    </source>
</evidence>
<dbReference type="InterPro" id="IPR006977">
    <property type="entry name" value="Yip1_dom"/>
</dbReference>
<feature type="domain" description="Yip1" evidence="7">
    <location>
        <begin position="181"/>
        <end position="351"/>
    </location>
</feature>
<evidence type="ECO:0000259" key="8">
    <source>
        <dbReference type="Pfam" id="PF13717"/>
    </source>
</evidence>
<gene>
    <name evidence="9" type="ORF">H9894_02435</name>
</gene>
<feature type="compositionally biased region" description="Basic and acidic residues" evidence="5">
    <location>
        <begin position="143"/>
        <end position="153"/>
    </location>
</feature>
<evidence type="ECO:0000256" key="4">
    <source>
        <dbReference type="ARBA" id="ARBA00023136"/>
    </source>
</evidence>
<keyword evidence="4 6" id="KW-0472">Membrane</keyword>
<evidence type="ECO:0000256" key="1">
    <source>
        <dbReference type="ARBA" id="ARBA00004141"/>
    </source>
</evidence>
<comment type="caution">
    <text evidence="9">The sequence shown here is derived from an EMBL/GenBank/DDBJ whole genome shotgun (WGS) entry which is preliminary data.</text>
</comment>
<feature type="compositionally biased region" description="Basic and acidic residues" evidence="5">
    <location>
        <begin position="114"/>
        <end position="123"/>
    </location>
</feature>
<reference evidence="9" key="1">
    <citation type="journal article" date="2021" name="PeerJ">
        <title>Extensive microbial diversity within the chicken gut microbiome revealed by metagenomics and culture.</title>
        <authorList>
            <person name="Gilroy R."/>
            <person name="Ravi A."/>
            <person name="Getino M."/>
            <person name="Pursley I."/>
            <person name="Horton D.L."/>
            <person name="Alikhan N.F."/>
            <person name="Baker D."/>
            <person name="Gharbi K."/>
            <person name="Hall N."/>
            <person name="Watson M."/>
            <person name="Adriaenssens E.M."/>
            <person name="Foster-Nyarko E."/>
            <person name="Jarju S."/>
            <person name="Secka A."/>
            <person name="Antonio M."/>
            <person name="Oren A."/>
            <person name="Chaudhuri R.R."/>
            <person name="La Ragione R."/>
            <person name="Hildebrand F."/>
            <person name="Pallen M.J."/>
        </authorList>
    </citation>
    <scope>NUCLEOTIDE SEQUENCE</scope>
    <source>
        <strain evidence="9">ChiHecec2B26-446</strain>
    </source>
</reference>
<feature type="compositionally biased region" description="Basic and acidic residues" evidence="5">
    <location>
        <begin position="80"/>
        <end position="106"/>
    </location>
</feature>
<organism evidence="9 10">
    <name type="scientific">Candidatus Desulfovibrio intestinipullorum</name>
    <dbReference type="NCBI Taxonomy" id="2838536"/>
    <lineage>
        <taxon>Bacteria</taxon>
        <taxon>Pseudomonadati</taxon>
        <taxon>Thermodesulfobacteriota</taxon>
        <taxon>Desulfovibrionia</taxon>
        <taxon>Desulfovibrionales</taxon>
        <taxon>Desulfovibrionaceae</taxon>
        <taxon>Desulfovibrio</taxon>
    </lineage>
</organism>
<feature type="transmembrane region" description="Helical" evidence="6">
    <location>
        <begin position="312"/>
        <end position="330"/>
    </location>
</feature>
<evidence type="ECO:0000259" key="7">
    <source>
        <dbReference type="Pfam" id="PF04893"/>
    </source>
</evidence>
<dbReference type="Pfam" id="PF04893">
    <property type="entry name" value="Yip1"/>
    <property type="match status" value="1"/>
</dbReference>
<comment type="subcellular location">
    <subcellularLocation>
        <location evidence="1">Membrane</location>
        <topology evidence="1">Multi-pass membrane protein</topology>
    </subcellularLocation>
</comment>
<evidence type="ECO:0000313" key="10">
    <source>
        <dbReference type="Proteomes" id="UP000886752"/>
    </source>
</evidence>